<name>A0A4U6U8B0_SETVI</name>
<evidence type="ECO:0000256" key="1">
    <source>
        <dbReference type="SAM" id="SignalP"/>
    </source>
</evidence>
<keyword evidence="3" id="KW-1185">Reference proteome</keyword>
<dbReference type="Proteomes" id="UP000298652">
    <property type="component" value="Chromosome 5"/>
</dbReference>
<dbReference type="EMBL" id="CM016556">
    <property type="protein sequence ID" value="TKW11991.1"/>
    <property type="molecule type" value="Genomic_DNA"/>
</dbReference>
<feature type="chain" id="PRO_5020560994" evidence="1">
    <location>
        <begin position="38"/>
        <end position="102"/>
    </location>
</feature>
<sequence>MMMSRANQRSMHTSTSMHTLALKKILLFAELAKTVEGIDPWTLNSCKELTKNCQGGLHDEDDMEQGQGTRKRKRSLYCFACMGGLMHPKGGFVGGHNGAKSY</sequence>
<keyword evidence="1" id="KW-0732">Signal</keyword>
<feature type="signal peptide" evidence="1">
    <location>
        <begin position="1"/>
        <end position="37"/>
    </location>
</feature>
<evidence type="ECO:0000313" key="2">
    <source>
        <dbReference type="EMBL" id="TKW11991.1"/>
    </source>
</evidence>
<evidence type="ECO:0000313" key="3">
    <source>
        <dbReference type="Proteomes" id="UP000298652"/>
    </source>
</evidence>
<dbReference type="Gramene" id="TKW11991">
    <property type="protein sequence ID" value="TKW11991"/>
    <property type="gene ID" value="SEVIR_5G007932v2"/>
</dbReference>
<organism evidence="2 3">
    <name type="scientific">Setaria viridis</name>
    <name type="common">Green bristlegrass</name>
    <name type="synonym">Setaria italica subsp. viridis</name>
    <dbReference type="NCBI Taxonomy" id="4556"/>
    <lineage>
        <taxon>Eukaryota</taxon>
        <taxon>Viridiplantae</taxon>
        <taxon>Streptophyta</taxon>
        <taxon>Embryophyta</taxon>
        <taxon>Tracheophyta</taxon>
        <taxon>Spermatophyta</taxon>
        <taxon>Magnoliopsida</taxon>
        <taxon>Liliopsida</taxon>
        <taxon>Poales</taxon>
        <taxon>Poaceae</taxon>
        <taxon>PACMAD clade</taxon>
        <taxon>Panicoideae</taxon>
        <taxon>Panicodae</taxon>
        <taxon>Paniceae</taxon>
        <taxon>Cenchrinae</taxon>
        <taxon>Setaria</taxon>
    </lineage>
</organism>
<accession>A0A4U6U8B0</accession>
<gene>
    <name evidence="2" type="ORF">SEVIR_5G007932v2</name>
</gene>
<dbReference type="AlphaFoldDB" id="A0A4U6U8B0"/>
<protein>
    <submittedName>
        <fullName evidence="2">Uncharacterized protein</fullName>
    </submittedName>
</protein>
<proteinExistence type="predicted"/>
<reference evidence="2" key="1">
    <citation type="submission" date="2019-03" db="EMBL/GenBank/DDBJ databases">
        <title>WGS assembly of Setaria viridis.</title>
        <authorList>
            <person name="Huang P."/>
            <person name="Jenkins J."/>
            <person name="Grimwood J."/>
            <person name="Barry K."/>
            <person name="Healey A."/>
            <person name="Mamidi S."/>
            <person name="Sreedasyam A."/>
            <person name="Shu S."/>
            <person name="Feldman M."/>
            <person name="Wu J."/>
            <person name="Yu Y."/>
            <person name="Chen C."/>
            <person name="Johnson J."/>
            <person name="Rokhsar D."/>
            <person name="Baxter I."/>
            <person name="Schmutz J."/>
            <person name="Brutnell T."/>
            <person name="Kellogg E."/>
        </authorList>
    </citation>
    <scope>NUCLEOTIDE SEQUENCE [LARGE SCALE GENOMIC DNA]</scope>
</reference>